<dbReference type="AlphaFoldDB" id="A0A0C3BI53"/>
<protein>
    <submittedName>
        <fullName evidence="1">Uncharacterized protein</fullName>
    </submittedName>
</protein>
<evidence type="ECO:0000313" key="2">
    <source>
        <dbReference type="Proteomes" id="UP000053424"/>
    </source>
</evidence>
<sequence>MKLVNLTVTFALSILSFFASGAISAVTVLPRVVPPGASTPLFYLVASSADQGSNLLPLRMSGGTSDFASLAGRGPIGQFYFFQGRLTALDPSSNTNPSPYHPQISTILGSTGCSTYGPLGFIQQSSSNKCSRFDTFQLQSNTENGQLGARLVFNFIGGFYACGTGRDVWYKVAPEDGPSNCSPVILHTVPVVVA</sequence>
<evidence type="ECO:0000313" key="1">
    <source>
        <dbReference type="EMBL" id="KIM36400.1"/>
    </source>
</evidence>
<gene>
    <name evidence="1" type="ORF">M413DRAFT_78285</name>
</gene>
<dbReference type="OrthoDB" id="2818001at2759"/>
<organism evidence="1 2">
    <name type="scientific">Hebeloma cylindrosporum</name>
    <dbReference type="NCBI Taxonomy" id="76867"/>
    <lineage>
        <taxon>Eukaryota</taxon>
        <taxon>Fungi</taxon>
        <taxon>Dikarya</taxon>
        <taxon>Basidiomycota</taxon>
        <taxon>Agaricomycotina</taxon>
        <taxon>Agaricomycetes</taxon>
        <taxon>Agaricomycetidae</taxon>
        <taxon>Agaricales</taxon>
        <taxon>Agaricineae</taxon>
        <taxon>Hymenogastraceae</taxon>
        <taxon>Hebeloma</taxon>
    </lineage>
</organism>
<accession>A0A0C3BI53</accession>
<reference evidence="2" key="2">
    <citation type="submission" date="2015-01" db="EMBL/GenBank/DDBJ databases">
        <title>Evolutionary Origins and Diversification of the Mycorrhizal Mutualists.</title>
        <authorList>
            <consortium name="DOE Joint Genome Institute"/>
            <consortium name="Mycorrhizal Genomics Consortium"/>
            <person name="Kohler A."/>
            <person name="Kuo A."/>
            <person name="Nagy L.G."/>
            <person name="Floudas D."/>
            <person name="Copeland A."/>
            <person name="Barry K.W."/>
            <person name="Cichocki N."/>
            <person name="Veneault-Fourrey C."/>
            <person name="LaButti K."/>
            <person name="Lindquist E.A."/>
            <person name="Lipzen A."/>
            <person name="Lundell T."/>
            <person name="Morin E."/>
            <person name="Murat C."/>
            <person name="Riley R."/>
            <person name="Ohm R."/>
            <person name="Sun H."/>
            <person name="Tunlid A."/>
            <person name="Henrissat B."/>
            <person name="Grigoriev I.V."/>
            <person name="Hibbett D.S."/>
            <person name="Martin F."/>
        </authorList>
    </citation>
    <scope>NUCLEOTIDE SEQUENCE [LARGE SCALE GENOMIC DNA]</scope>
    <source>
        <strain evidence="2">h7</strain>
    </source>
</reference>
<name>A0A0C3BI53_HEBCY</name>
<keyword evidence="2" id="KW-1185">Reference proteome</keyword>
<dbReference type="EMBL" id="KN831805">
    <property type="protein sequence ID" value="KIM36400.1"/>
    <property type="molecule type" value="Genomic_DNA"/>
</dbReference>
<dbReference type="Proteomes" id="UP000053424">
    <property type="component" value="Unassembled WGS sequence"/>
</dbReference>
<proteinExistence type="predicted"/>
<dbReference type="HOGENOM" id="CLU_1510712_0_0_1"/>
<reference evidence="1 2" key="1">
    <citation type="submission" date="2014-04" db="EMBL/GenBank/DDBJ databases">
        <authorList>
            <consortium name="DOE Joint Genome Institute"/>
            <person name="Kuo A."/>
            <person name="Gay G."/>
            <person name="Dore J."/>
            <person name="Kohler A."/>
            <person name="Nagy L.G."/>
            <person name="Floudas D."/>
            <person name="Copeland A."/>
            <person name="Barry K.W."/>
            <person name="Cichocki N."/>
            <person name="Veneault-Fourrey C."/>
            <person name="LaButti K."/>
            <person name="Lindquist E.A."/>
            <person name="Lipzen A."/>
            <person name="Lundell T."/>
            <person name="Morin E."/>
            <person name="Murat C."/>
            <person name="Sun H."/>
            <person name="Tunlid A."/>
            <person name="Henrissat B."/>
            <person name="Grigoriev I.V."/>
            <person name="Hibbett D.S."/>
            <person name="Martin F."/>
            <person name="Nordberg H.P."/>
            <person name="Cantor M.N."/>
            <person name="Hua S.X."/>
        </authorList>
    </citation>
    <scope>NUCLEOTIDE SEQUENCE [LARGE SCALE GENOMIC DNA]</scope>
    <source>
        <strain evidence="2">h7</strain>
    </source>
</reference>